<accession>D4ZLL9</accession>
<keyword evidence="3" id="KW-1185">Reference proteome</keyword>
<dbReference type="KEGG" id="svo:SVI_2597"/>
<keyword evidence="1" id="KW-1133">Transmembrane helix</keyword>
<sequence length="43" mass="4957">MTTVLHFNYKGLLAGADFNSLKSMIGGLWFVNLVSFYKFFIQH</sequence>
<gene>
    <name evidence="2" type="ordered locus">SVI_2597</name>
</gene>
<evidence type="ECO:0000256" key="1">
    <source>
        <dbReference type="SAM" id="Phobius"/>
    </source>
</evidence>
<dbReference type="Proteomes" id="UP000002350">
    <property type="component" value="Chromosome"/>
</dbReference>
<reference evidence="3" key="1">
    <citation type="journal article" date="2010" name="Mol. Biosyst.">
        <title>Complete genome sequence and comparative analysis of Shewanella violacea, a psychrophilic and piezophilic bacterium from deep sea floor sediments.</title>
        <authorList>
            <person name="Aono E."/>
            <person name="Baba T."/>
            <person name="Ara T."/>
            <person name="Nishi T."/>
            <person name="Nakamichi T."/>
            <person name="Inamoto E."/>
            <person name="Toyonaga H."/>
            <person name="Hasegawa M."/>
            <person name="Takai Y."/>
            <person name="Okumura Y."/>
            <person name="Baba M."/>
            <person name="Tomita M."/>
            <person name="Kato C."/>
            <person name="Oshima T."/>
            <person name="Nakasone K."/>
            <person name="Mori H."/>
        </authorList>
    </citation>
    <scope>NUCLEOTIDE SEQUENCE [LARGE SCALE GENOMIC DNA]</scope>
    <source>
        <strain evidence="3">JCM 10179 / CIP 106290 / LMG 19151 / DSS12</strain>
    </source>
</reference>
<evidence type="ECO:0000313" key="2">
    <source>
        <dbReference type="EMBL" id="BAJ02568.1"/>
    </source>
</evidence>
<proteinExistence type="predicted"/>
<keyword evidence="1" id="KW-0472">Membrane</keyword>
<keyword evidence="1" id="KW-0812">Transmembrane</keyword>
<name>D4ZLL9_SHEVD</name>
<organism evidence="2 3">
    <name type="scientific">Shewanella violacea (strain JCM 10179 / CIP 106290 / LMG 19151 / DSS12)</name>
    <dbReference type="NCBI Taxonomy" id="637905"/>
    <lineage>
        <taxon>Bacteria</taxon>
        <taxon>Pseudomonadati</taxon>
        <taxon>Pseudomonadota</taxon>
        <taxon>Gammaproteobacteria</taxon>
        <taxon>Alteromonadales</taxon>
        <taxon>Shewanellaceae</taxon>
        <taxon>Shewanella</taxon>
    </lineage>
</organism>
<evidence type="ECO:0000313" key="3">
    <source>
        <dbReference type="Proteomes" id="UP000002350"/>
    </source>
</evidence>
<dbReference type="AlphaFoldDB" id="D4ZLL9"/>
<dbReference type="EMBL" id="AP011177">
    <property type="protein sequence ID" value="BAJ02568.1"/>
    <property type="molecule type" value="Genomic_DNA"/>
</dbReference>
<protein>
    <submittedName>
        <fullName evidence="2">Uncharacterized protein</fullName>
    </submittedName>
</protein>
<feature type="transmembrane region" description="Helical" evidence="1">
    <location>
        <begin position="20"/>
        <end position="40"/>
    </location>
</feature>
<dbReference type="HOGENOM" id="CLU_3239567_0_0_6"/>
<dbReference type="STRING" id="637905.SVI_2597"/>